<organism evidence="12 13">
    <name type="scientific">Microbulbifer salipaludis</name>
    <dbReference type="NCBI Taxonomy" id="187980"/>
    <lineage>
        <taxon>Bacteria</taxon>
        <taxon>Pseudomonadati</taxon>
        <taxon>Pseudomonadota</taxon>
        <taxon>Gammaproteobacteria</taxon>
        <taxon>Cellvibrionales</taxon>
        <taxon>Microbulbiferaceae</taxon>
        <taxon>Microbulbifer</taxon>
    </lineage>
</organism>
<dbReference type="EMBL" id="JAEKJR010000002">
    <property type="protein sequence ID" value="MBN8430878.1"/>
    <property type="molecule type" value="Genomic_DNA"/>
</dbReference>
<evidence type="ECO:0000256" key="9">
    <source>
        <dbReference type="ARBA" id="ARBA00023049"/>
    </source>
</evidence>
<dbReference type="RefSeq" id="WP_207001165.1">
    <property type="nucleotide sequence ID" value="NZ_JAEKJR010000002.1"/>
</dbReference>
<dbReference type="Gene3D" id="3.40.30.160">
    <property type="entry name" value="Collagenase ColT, N-terminal domain"/>
    <property type="match status" value="1"/>
</dbReference>
<evidence type="ECO:0000256" key="6">
    <source>
        <dbReference type="ARBA" id="ARBA00022729"/>
    </source>
</evidence>
<comment type="caution">
    <text evidence="12">The sequence shown here is derived from an EMBL/GenBank/DDBJ whole genome shotgun (WGS) entry which is preliminary data.</text>
</comment>
<evidence type="ECO:0000256" key="3">
    <source>
        <dbReference type="ARBA" id="ARBA00022525"/>
    </source>
</evidence>
<evidence type="ECO:0000256" key="8">
    <source>
        <dbReference type="ARBA" id="ARBA00022833"/>
    </source>
</evidence>
<keyword evidence="5" id="KW-0479">Metal-binding</keyword>
<proteinExistence type="predicted"/>
<dbReference type="Proteomes" id="UP000664293">
    <property type="component" value="Unassembled WGS sequence"/>
</dbReference>
<evidence type="ECO:0000256" key="11">
    <source>
        <dbReference type="SAM" id="SignalP"/>
    </source>
</evidence>
<dbReference type="Pfam" id="PF01752">
    <property type="entry name" value="Peptidase_M9"/>
    <property type="match status" value="1"/>
</dbReference>
<evidence type="ECO:0000256" key="10">
    <source>
        <dbReference type="SAM" id="MobiDB-lite"/>
    </source>
</evidence>
<feature type="signal peptide" evidence="11">
    <location>
        <begin position="1"/>
        <end position="21"/>
    </location>
</feature>
<keyword evidence="8" id="KW-0862">Zinc</keyword>
<name>A0ABS3E6F0_9GAMM</name>
<dbReference type="PRINTS" id="PR00931">
    <property type="entry name" value="MICOLLPTASE"/>
</dbReference>
<comment type="subcellular location">
    <subcellularLocation>
        <location evidence="2">Secreted</location>
    </subcellularLocation>
</comment>
<protein>
    <submittedName>
        <fullName evidence="12">Collagenase</fullName>
    </submittedName>
</protein>
<evidence type="ECO:0000256" key="4">
    <source>
        <dbReference type="ARBA" id="ARBA00022670"/>
    </source>
</evidence>
<feature type="chain" id="PRO_5045245164" evidence="11">
    <location>
        <begin position="22"/>
        <end position="339"/>
    </location>
</feature>
<accession>A0ABS3E6F0</accession>
<reference evidence="12 13" key="1">
    <citation type="submission" date="2020-12" db="EMBL/GenBank/DDBJ databases">
        <title>Oil enriched cultivation method for isolating marine PHA-producing bacteria.</title>
        <authorList>
            <person name="Zheng W."/>
            <person name="Yu S."/>
            <person name="Huang Y."/>
        </authorList>
    </citation>
    <scope>NUCLEOTIDE SEQUENCE [LARGE SCALE GENOMIC DNA]</scope>
    <source>
        <strain evidence="12 13">SN0-2</strain>
    </source>
</reference>
<evidence type="ECO:0000256" key="1">
    <source>
        <dbReference type="ARBA" id="ARBA00001947"/>
    </source>
</evidence>
<dbReference type="PANTHER" id="PTHR13062:SF9">
    <property type="entry name" value="MICROBIAL COLLAGENASE"/>
    <property type="match status" value="1"/>
</dbReference>
<dbReference type="PROSITE" id="PS51257">
    <property type="entry name" value="PROKAR_LIPOPROTEIN"/>
    <property type="match status" value="1"/>
</dbReference>
<keyword evidence="13" id="KW-1185">Reference proteome</keyword>
<evidence type="ECO:0000256" key="2">
    <source>
        <dbReference type="ARBA" id="ARBA00004613"/>
    </source>
</evidence>
<keyword evidence="6 11" id="KW-0732">Signal</keyword>
<evidence type="ECO:0000313" key="12">
    <source>
        <dbReference type="EMBL" id="MBN8430878.1"/>
    </source>
</evidence>
<feature type="region of interest" description="Disordered" evidence="10">
    <location>
        <begin position="25"/>
        <end position="49"/>
    </location>
</feature>
<keyword evidence="7" id="KW-0378">Hydrolase</keyword>
<evidence type="ECO:0000256" key="7">
    <source>
        <dbReference type="ARBA" id="ARBA00022801"/>
    </source>
</evidence>
<keyword evidence="4" id="KW-0645">Protease</keyword>
<comment type="cofactor">
    <cofactor evidence="1">
        <name>Zn(2+)</name>
        <dbReference type="ChEBI" id="CHEBI:29105"/>
    </cofactor>
</comment>
<feature type="compositionally biased region" description="Acidic residues" evidence="10">
    <location>
        <begin position="37"/>
        <end position="48"/>
    </location>
</feature>
<dbReference type="InterPro" id="IPR002169">
    <property type="entry name" value="Peptidase_M9A/M9B"/>
</dbReference>
<keyword evidence="9" id="KW-0482">Metalloprotease</keyword>
<keyword evidence="3" id="KW-0964">Secreted</keyword>
<gene>
    <name evidence="12" type="ORF">JF535_08430</name>
</gene>
<sequence length="339" mass="38005">MSTLRSLAVLLTLFPLLMLSACSGGNGSPGEPPDSGIVEEDDDDDGGEDNVTIDQVLPLTHVCGPTLTLLAQAMTDTEFNASCATLAASETFFHERLQTGLVPVADDYNTALRIVVFDSYDEYDQHGYALFGINTDNGGIYIEGNPSDPDNEASFYAHEAQWLLPEFVIWNLEHEYVHYLEGRFVSYGGFNHFPGNMVWWTEGLAEYLSMGDTNPEVLDLLRNTLSQSQPRTLGETFGTRYGDGVDNVYSWTYLAVRFLFETHYAEVLAMTDTLKANNFASYQDHLAHWETNYEQQYQQWLQTLANSGAEGAPRPESRYLMLKQHALSEAQRRSHLLPP</sequence>
<dbReference type="Gene3D" id="1.10.390.20">
    <property type="match status" value="1"/>
</dbReference>
<evidence type="ECO:0000313" key="13">
    <source>
        <dbReference type="Proteomes" id="UP000664293"/>
    </source>
</evidence>
<evidence type="ECO:0000256" key="5">
    <source>
        <dbReference type="ARBA" id="ARBA00022723"/>
    </source>
</evidence>
<dbReference type="PANTHER" id="PTHR13062">
    <property type="entry name" value="COLLAGENASE"/>
    <property type="match status" value="1"/>
</dbReference>